<organism evidence="2 3">
    <name type="scientific">Nakamurella antarctica</name>
    <dbReference type="NCBI Taxonomy" id="1902245"/>
    <lineage>
        <taxon>Bacteria</taxon>
        <taxon>Bacillati</taxon>
        <taxon>Actinomycetota</taxon>
        <taxon>Actinomycetes</taxon>
        <taxon>Nakamurellales</taxon>
        <taxon>Nakamurellaceae</taxon>
        <taxon>Nakamurella</taxon>
    </lineage>
</organism>
<reference evidence="2 3" key="1">
    <citation type="submission" date="2018-11" db="EMBL/GenBank/DDBJ databases">
        <authorList>
            <person name="Da X."/>
        </authorList>
    </citation>
    <scope>NUCLEOTIDE SEQUENCE [LARGE SCALE GENOMIC DNA]</scope>
    <source>
        <strain evidence="2 3">S14-144</strain>
    </source>
</reference>
<dbReference type="KEGG" id="nak:EH165_08800"/>
<keyword evidence="3" id="KW-1185">Reference proteome</keyword>
<dbReference type="Gene3D" id="3.40.630.30">
    <property type="match status" value="1"/>
</dbReference>
<evidence type="ECO:0000313" key="3">
    <source>
        <dbReference type="Proteomes" id="UP000268084"/>
    </source>
</evidence>
<evidence type="ECO:0000313" key="2">
    <source>
        <dbReference type="EMBL" id="AZI58221.1"/>
    </source>
</evidence>
<feature type="domain" description="N-acetyltransferase" evidence="1">
    <location>
        <begin position="14"/>
        <end position="153"/>
    </location>
</feature>
<dbReference type="PANTHER" id="PTHR43610:SF1">
    <property type="entry name" value="N-ACETYLTRANSFERASE DOMAIN-CONTAINING PROTEIN"/>
    <property type="match status" value="1"/>
</dbReference>
<dbReference type="InterPro" id="IPR016181">
    <property type="entry name" value="Acyl_CoA_acyltransferase"/>
</dbReference>
<dbReference type="EMBL" id="CP034170">
    <property type="protein sequence ID" value="AZI58221.1"/>
    <property type="molecule type" value="Genomic_DNA"/>
</dbReference>
<dbReference type="SUPFAM" id="SSF55729">
    <property type="entry name" value="Acyl-CoA N-acyltransferases (Nat)"/>
    <property type="match status" value="1"/>
</dbReference>
<sequence length="199" mass="21491">MNFLAPLTLTGNLVTLEPLQASHCEGLEAAAADGELWKLSYTSVPAPGAMAAEIDRRLALQAAGSMLPFAARHAVSGRLIGMTTYMNADPVNRRLEIGSTWNAASVHRSGTNAESKLLLLSHAFDQLECIAVEFRTHWLNQQSRGAILRLGAKQDGVLRSHVISPDGTLRDTVVFSILGIEWPAIRNELLRRLAARGAG</sequence>
<name>A0A3G8ZX36_9ACTN</name>
<dbReference type="OrthoDB" id="9795199at2"/>
<protein>
    <submittedName>
        <fullName evidence="2">N-acetyltransferase</fullName>
    </submittedName>
</protein>
<accession>A0A3G8ZX36</accession>
<dbReference type="RefSeq" id="WP_124799130.1">
    <property type="nucleotide sequence ID" value="NZ_CP034170.1"/>
</dbReference>
<evidence type="ECO:0000259" key="1">
    <source>
        <dbReference type="Pfam" id="PF13302"/>
    </source>
</evidence>
<reference evidence="2 3" key="2">
    <citation type="submission" date="2018-12" db="EMBL/GenBank/DDBJ databases">
        <title>Nakamurella antarcticus sp. nov., isolated from Antarctica South Shetland Islands soil.</title>
        <authorList>
            <person name="Peng F."/>
        </authorList>
    </citation>
    <scope>NUCLEOTIDE SEQUENCE [LARGE SCALE GENOMIC DNA]</scope>
    <source>
        <strain evidence="2 3">S14-144</strain>
    </source>
</reference>
<dbReference type="Pfam" id="PF13302">
    <property type="entry name" value="Acetyltransf_3"/>
    <property type="match status" value="1"/>
</dbReference>
<dbReference type="AlphaFoldDB" id="A0A3G8ZX36"/>
<proteinExistence type="predicted"/>
<gene>
    <name evidence="2" type="ORF">EH165_08800</name>
</gene>
<dbReference type="Proteomes" id="UP000268084">
    <property type="component" value="Chromosome"/>
</dbReference>
<dbReference type="GO" id="GO:0016747">
    <property type="term" value="F:acyltransferase activity, transferring groups other than amino-acyl groups"/>
    <property type="evidence" value="ECO:0007669"/>
    <property type="project" value="InterPro"/>
</dbReference>
<keyword evidence="2" id="KW-0808">Transferase</keyword>
<dbReference type="PANTHER" id="PTHR43610">
    <property type="entry name" value="BLL6696 PROTEIN"/>
    <property type="match status" value="1"/>
</dbReference>
<dbReference type="InterPro" id="IPR000182">
    <property type="entry name" value="GNAT_dom"/>
</dbReference>